<organism evidence="20 21">
    <name type="scientific">Sinocyclocheilus anshuiensis</name>
    <dbReference type="NCBI Taxonomy" id="1608454"/>
    <lineage>
        <taxon>Eukaryota</taxon>
        <taxon>Metazoa</taxon>
        <taxon>Chordata</taxon>
        <taxon>Craniata</taxon>
        <taxon>Vertebrata</taxon>
        <taxon>Euteleostomi</taxon>
        <taxon>Actinopterygii</taxon>
        <taxon>Neopterygii</taxon>
        <taxon>Teleostei</taxon>
        <taxon>Ostariophysi</taxon>
        <taxon>Cypriniformes</taxon>
        <taxon>Cyprinidae</taxon>
        <taxon>Cyprininae</taxon>
        <taxon>Sinocyclocheilus</taxon>
    </lineage>
</organism>
<comment type="similarity">
    <text evidence="4">Belongs to the sulfatase family.</text>
</comment>
<dbReference type="GO" id="GO:0005764">
    <property type="term" value="C:lysosome"/>
    <property type="evidence" value="ECO:0007669"/>
    <property type="project" value="UniProtKB-SubCell"/>
</dbReference>
<evidence type="ECO:0000256" key="8">
    <source>
        <dbReference type="ARBA" id="ARBA00022723"/>
    </source>
</evidence>
<dbReference type="GO" id="GO:0043890">
    <property type="term" value="F:N-acetylgalactosamine-6-sulfatase activity"/>
    <property type="evidence" value="ECO:0007669"/>
    <property type="project" value="UniProtKB-EC"/>
</dbReference>
<feature type="domain" description="Sulfatase N-terminal" evidence="19">
    <location>
        <begin position="28"/>
        <end position="340"/>
    </location>
</feature>
<sequence>KVTMSLKTVICVLWAVCVGQTAGSQHGPNIIIMLMDDMGWGDLGVFGEPSKETPNLDLMAAQGMLFPNFYTANPLCSPSRAALLTGRLPVRNGFYTTNAHARNAYTPQEIVGGISQDEILLPELLKKKDYVSKIIGKWHLGHRTQYLPLKHGFDEWFGSPNCHFGPYNNSVRPNIPVYNNSEMTGRYYEEFEINVKTGESNLTQIYLKEGLDFISQQAMAQRPFFLYSAPDATHSPVYASERFLGKSQRGRYGDAVMELDDSIGQILAHLVSLGIHNNTLVFFTSDNGAAVMSGPHQSGSNGPFLCGKETTFEGGMREPAIAWWPGRIPAGTGINFCPGQEVPGVTTHTQEEHTMQPLIFHLGQDPGERYPISVQSEEYRDVHRQVTAVVEQHQKDLIPGMPQLNMCDLAVMNWSPPGCEQLGKCLKPPESNPWKCVWPH</sequence>
<dbReference type="InterPro" id="IPR024607">
    <property type="entry name" value="Sulfatase_CS"/>
</dbReference>
<evidence type="ECO:0000256" key="10">
    <source>
        <dbReference type="ARBA" id="ARBA00022801"/>
    </source>
</evidence>
<keyword evidence="11" id="KW-0106">Calcium</keyword>
<evidence type="ECO:0000256" key="13">
    <source>
        <dbReference type="ARBA" id="ARBA00023180"/>
    </source>
</evidence>
<keyword evidence="13" id="KW-0325">Glycoprotein</keyword>
<reference evidence="20" key="2">
    <citation type="submission" date="2025-09" db="UniProtKB">
        <authorList>
            <consortium name="Ensembl"/>
        </authorList>
    </citation>
    <scope>IDENTIFICATION</scope>
</reference>
<accession>A0A671L8Y6</accession>
<evidence type="ECO:0000256" key="9">
    <source>
        <dbReference type="ARBA" id="ARBA00022729"/>
    </source>
</evidence>
<dbReference type="InterPro" id="IPR050738">
    <property type="entry name" value="Sulfatase"/>
</dbReference>
<proteinExistence type="inferred from homology"/>
<evidence type="ECO:0000259" key="19">
    <source>
        <dbReference type="Pfam" id="PF00884"/>
    </source>
</evidence>
<keyword evidence="8" id="KW-0479">Metal-binding</keyword>
<dbReference type="InterPro" id="IPR017850">
    <property type="entry name" value="Alkaline_phosphatase_core_sf"/>
</dbReference>
<dbReference type="Proteomes" id="UP000472260">
    <property type="component" value="Unassembled WGS sequence"/>
</dbReference>
<dbReference type="Pfam" id="PF00884">
    <property type="entry name" value="Sulfatase"/>
    <property type="match status" value="1"/>
</dbReference>
<reference evidence="20" key="1">
    <citation type="submission" date="2025-08" db="UniProtKB">
        <authorList>
            <consortium name="Ensembl"/>
        </authorList>
    </citation>
    <scope>IDENTIFICATION</scope>
</reference>
<dbReference type="GO" id="GO:0046872">
    <property type="term" value="F:metal ion binding"/>
    <property type="evidence" value="ECO:0007669"/>
    <property type="project" value="UniProtKB-KW"/>
</dbReference>
<comment type="subcellular location">
    <subcellularLocation>
        <location evidence="3">Lysosome</location>
    </subcellularLocation>
</comment>
<keyword evidence="12" id="KW-1015">Disulfide bond</keyword>
<comment type="subunit">
    <text evidence="5">Homodimer.</text>
</comment>
<comment type="cofactor">
    <cofactor evidence="2">
        <name>Ca(2+)</name>
        <dbReference type="ChEBI" id="CHEBI:29108"/>
    </cofactor>
</comment>
<evidence type="ECO:0000256" key="12">
    <source>
        <dbReference type="ARBA" id="ARBA00023157"/>
    </source>
</evidence>
<dbReference type="FunFam" id="3.40.720.10:FF:000021">
    <property type="entry name" value="Galactosamine (N-acetyl)-6-sulfatase"/>
    <property type="match status" value="1"/>
</dbReference>
<keyword evidence="9 18" id="KW-0732">Signal</keyword>
<evidence type="ECO:0000256" key="1">
    <source>
        <dbReference type="ARBA" id="ARBA00000027"/>
    </source>
</evidence>
<evidence type="ECO:0000256" key="7">
    <source>
        <dbReference type="ARBA" id="ARBA00019527"/>
    </source>
</evidence>
<feature type="chain" id="PRO_5025438902" description="N-acetylgalactosamine-6-sulfatase" evidence="18">
    <location>
        <begin position="24"/>
        <end position="440"/>
    </location>
</feature>
<dbReference type="PANTHER" id="PTHR42693:SF47">
    <property type="entry name" value="N-ACETYLGALACTOSAMINE-6-SULFATASE"/>
    <property type="match status" value="1"/>
</dbReference>
<evidence type="ECO:0000256" key="3">
    <source>
        <dbReference type="ARBA" id="ARBA00004371"/>
    </source>
</evidence>
<comment type="catalytic activity">
    <reaction evidence="1">
        <text>Hydrolysis of the 6-sulfate groups of the N-acetyl-D-galactosamine 6-sulfate units of chondroitin sulfate and of the D-galactose 6-sulfate units of keratan sulfate.</text>
        <dbReference type="EC" id="3.1.6.4"/>
    </reaction>
</comment>
<name>A0A671L8Y6_9TELE</name>
<evidence type="ECO:0000256" key="2">
    <source>
        <dbReference type="ARBA" id="ARBA00001913"/>
    </source>
</evidence>
<dbReference type="PANTHER" id="PTHR42693">
    <property type="entry name" value="ARYLSULFATASE FAMILY MEMBER"/>
    <property type="match status" value="1"/>
</dbReference>
<feature type="signal peptide" evidence="18">
    <location>
        <begin position="1"/>
        <end position="23"/>
    </location>
</feature>
<evidence type="ECO:0000256" key="5">
    <source>
        <dbReference type="ARBA" id="ARBA00011738"/>
    </source>
</evidence>
<dbReference type="GO" id="GO:0004065">
    <property type="term" value="F:arylsulfatase activity"/>
    <property type="evidence" value="ECO:0007669"/>
    <property type="project" value="TreeGrafter"/>
</dbReference>
<evidence type="ECO:0000313" key="20">
    <source>
        <dbReference type="Ensembl" id="ENSSANP00000016712.1"/>
    </source>
</evidence>
<evidence type="ECO:0000256" key="18">
    <source>
        <dbReference type="SAM" id="SignalP"/>
    </source>
</evidence>
<evidence type="ECO:0000256" key="4">
    <source>
        <dbReference type="ARBA" id="ARBA00008779"/>
    </source>
</evidence>
<dbReference type="AlphaFoldDB" id="A0A671L8Y6"/>
<evidence type="ECO:0000256" key="17">
    <source>
        <dbReference type="ARBA" id="ARBA00033059"/>
    </source>
</evidence>
<dbReference type="Gene3D" id="3.30.1120.10">
    <property type="match status" value="1"/>
</dbReference>
<evidence type="ECO:0000256" key="6">
    <source>
        <dbReference type="ARBA" id="ARBA00012117"/>
    </source>
</evidence>
<dbReference type="InterPro" id="IPR000917">
    <property type="entry name" value="Sulfatase_N"/>
</dbReference>
<dbReference type="Gene3D" id="3.40.720.10">
    <property type="entry name" value="Alkaline Phosphatase, subunit A"/>
    <property type="match status" value="2"/>
</dbReference>
<gene>
    <name evidence="20" type="primary">galns</name>
</gene>
<keyword evidence="21" id="KW-1185">Reference proteome</keyword>
<keyword evidence="10" id="KW-0378">Hydrolase</keyword>
<dbReference type="SUPFAM" id="SSF53649">
    <property type="entry name" value="Alkaline phosphatase-like"/>
    <property type="match status" value="1"/>
</dbReference>
<dbReference type="EC" id="3.1.6.4" evidence="6"/>
<dbReference type="Ensembl" id="ENSSANT00000017847.1">
    <property type="protein sequence ID" value="ENSSANP00000016712.1"/>
    <property type="gene ID" value="ENSSANG00000008690.1"/>
</dbReference>
<keyword evidence="14" id="KW-0458">Lysosome</keyword>
<evidence type="ECO:0000256" key="15">
    <source>
        <dbReference type="ARBA" id="ARBA00030478"/>
    </source>
</evidence>
<evidence type="ECO:0000313" key="21">
    <source>
        <dbReference type="Proteomes" id="UP000472260"/>
    </source>
</evidence>
<evidence type="ECO:0000256" key="14">
    <source>
        <dbReference type="ARBA" id="ARBA00023228"/>
    </source>
</evidence>
<evidence type="ECO:0000256" key="16">
    <source>
        <dbReference type="ARBA" id="ARBA00032952"/>
    </source>
</evidence>
<evidence type="ECO:0000256" key="11">
    <source>
        <dbReference type="ARBA" id="ARBA00022837"/>
    </source>
</evidence>
<dbReference type="PROSITE" id="PS00523">
    <property type="entry name" value="SULFATASE_1"/>
    <property type="match status" value="1"/>
</dbReference>
<protein>
    <recommendedName>
        <fullName evidence="7">N-acetylgalactosamine-6-sulfatase</fullName>
        <ecNumber evidence="6">3.1.6.4</ecNumber>
    </recommendedName>
    <alternativeName>
        <fullName evidence="17">Chondroitinsulfatase</fullName>
    </alternativeName>
    <alternativeName>
        <fullName evidence="15">Galactose-6-sulfate sulfatase</fullName>
    </alternativeName>
    <alternativeName>
        <fullName evidence="16">N-acetylgalactosamine-6-sulfate sulfatase</fullName>
    </alternativeName>
</protein>